<reference evidence="7" key="1">
    <citation type="journal article" date="2019" name="Int. J. Syst. Evol. Microbiol.">
        <title>The Global Catalogue of Microorganisms (GCM) 10K type strain sequencing project: providing services to taxonomists for standard genome sequencing and annotation.</title>
        <authorList>
            <consortium name="The Broad Institute Genomics Platform"/>
            <consortium name="The Broad Institute Genome Sequencing Center for Infectious Disease"/>
            <person name="Wu L."/>
            <person name="Ma J."/>
        </authorList>
    </citation>
    <scope>NUCLEOTIDE SEQUENCE [LARGE SCALE GENOMIC DNA]</scope>
    <source>
        <strain evidence="7">JCM 16702</strain>
    </source>
</reference>
<dbReference type="RefSeq" id="WP_344941279.1">
    <property type="nucleotide sequence ID" value="NZ_BAAAZG010000002.1"/>
</dbReference>
<keyword evidence="3" id="KW-0443">Lipid metabolism</keyword>
<dbReference type="PANTHER" id="PTHR10272:SF0">
    <property type="entry name" value="PLATELET-ACTIVATING FACTOR ACETYLHYDROLASE"/>
    <property type="match status" value="1"/>
</dbReference>
<feature type="compositionally biased region" description="Basic and acidic residues" evidence="4">
    <location>
        <begin position="361"/>
        <end position="377"/>
    </location>
</feature>
<protein>
    <submittedName>
        <fullName evidence="6">Alpha/beta hydrolase</fullName>
    </submittedName>
</protein>
<evidence type="ECO:0000256" key="2">
    <source>
        <dbReference type="ARBA" id="ARBA00022963"/>
    </source>
</evidence>
<comment type="caution">
    <text evidence="6">The sequence shown here is derived from an EMBL/GenBank/DDBJ whole genome shotgun (WGS) entry which is preliminary data.</text>
</comment>
<evidence type="ECO:0000256" key="1">
    <source>
        <dbReference type="ARBA" id="ARBA00022801"/>
    </source>
</evidence>
<organism evidence="6 7">
    <name type="scientific">Actinomadura miaoliensis</name>
    <dbReference type="NCBI Taxonomy" id="430685"/>
    <lineage>
        <taxon>Bacteria</taxon>
        <taxon>Bacillati</taxon>
        <taxon>Actinomycetota</taxon>
        <taxon>Actinomycetes</taxon>
        <taxon>Streptosporangiales</taxon>
        <taxon>Thermomonosporaceae</taxon>
        <taxon>Actinomadura</taxon>
    </lineage>
</organism>
<feature type="chain" id="PRO_5047007464" evidence="5">
    <location>
        <begin position="31"/>
        <end position="377"/>
    </location>
</feature>
<keyword evidence="7" id="KW-1185">Reference proteome</keyword>
<dbReference type="Pfam" id="PF03403">
    <property type="entry name" value="PAF-AH_p_II"/>
    <property type="match status" value="1"/>
</dbReference>
<evidence type="ECO:0000256" key="5">
    <source>
        <dbReference type="SAM" id="SignalP"/>
    </source>
</evidence>
<dbReference type="Proteomes" id="UP001500683">
    <property type="component" value="Unassembled WGS sequence"/>
</dbReference>
<evidence type="ECO:0000256" key="3">
    <source>
        <dbReference type="ARBA" id="ARBA00023098"/>
    </source>
</evidence>
<accession>A0ABP7V558</accession>
<keyword evidence="1 6" id="KW-0378">Hydrolase</keyword>
<proteinExistence type="predicted"/>
<dbReference type="EMBL" id="BAAAZG010000002">
    <property type="protein sequence ID" value="GAA4059352.1"/>
    <property type="molecule type" value="Genomic_DNA"/>
</dbReference>
<dbReference type="SUPFAM" id="SSF53474">
    <property type="entry name" value="alpha/beta-Hydrolases"/>
    <property type="match status" value="1"/>
</dbReference>
<dbReference type="Gene3D" id="3.40.50.1820">
    <property type="entry name" value="alpha/beta hydrolase"/>
    <property type="match status" value="1"/>
</dbReference>
<dbReference type="InterPro" id="IPR029058">
    <property type="entry name" value="AB_hydrolase_fold"/>
</dbReference>
<keyword evidence="2" id="KW-0442">Lipid degradation</keyword>
<evidence type="ECO:0000256" key="4">
    <source>
        <dbReference type="SAM" id="MobiDB-lite"/>
    </source>
</evidence>
<dbReference type="GO" id="GO:0016787">
    <property type="term" value="F:hydrolase activity"/>
    <property type="evidence" value="ECO:0007669"/>
    <property type="project" value="UniProtKB-KW"/>
</dbReference>
<name>A0ABP7V558_9ACTN</name>
<sequence>MALKTRALATVTGLSTLSAALAFAVPAASAETVPALPPPTGSRQVGMTSLYLKDTSRPDTWVPSVNARELMVSLWYPAKAHDGQRAPYMTSNESQALLKGSGITGVPGDVLSKTRTHAFRDALPVGRVRGMPLVVLSPGLAWQRSSLTSLAEDLASRGYVVAGIDHTYETHATTFPDGRVTTCVACTVPAEERAERAIRGRAADVSFVLDQLLGRHSKWKGSVLIDPSRIAMVGMSLGGGSVPETMLRDTRVRAGLNLDGPHRVAIPERGLQRPYMILGQARPDATWDRDWPHVTGWKRWLAVHGAIHSSFTDYDTLTQQIGVDQGSRLPGNRSVEITRAYVRAFMDLHLRHRPQPLLDKPSARHPEVTFEGRAPHP</sequence>
<feature type="region of interest" description="Disordered" evidence="4">
    <location>
        <begin position="356"/>
        <end position="377"/>
    </location>
</feature>
<evidence type="ECO:0000313" key="7">
    <source>
        <dbReference type="Proteomes" id="UP001500683"/>
    </source>
</evidence>
<dbReference type="PANTHER" id="PTHR10272">
    <property type="entry name" value="PLATELET-ACTIVATING FACTOR ACETYLHYDROLASE"/>
    <property type="match status" value="1"/>
</dbReference>
<keyword evidence="5" id="KW-0732">Signal</keyword>
<feature type="signal peptide" evidence="5">
    <location>
        <begin position="1"/>
        <end position="30"/>
    </location>
</feature>
<evidence type="ECO:0000313" key="6">
    <source>
        <dbReference type="EMBL" id="GAA4059352.1"/>
    </source>
</evidence>
<gene>
    <name evidence="6" type="ORF">GCM10022214_09780</name>
</gene>